<dbReference type="InterPro" id="IPR029058">
    <property type="entry name" value="AB_hydrolase_fold"/>
</dbReference>
<dbReference type="InterPro" id="IPR001031">
    <property type="entry name" value="Thioesterase"/>
</dbReference>
<proteinExistence type="predicted"/>
<feature type="domain" description="Thioesterase" evidence="1">
    <location>
        <begin position="13"/>
        <end position="113"/>
    </location>
</feature>
<keyword evidence="3" id="KW-1185">Reference proteome</keyword>
<dbReference type="Pfam" id="PF00975">
    <property type="entry name" value="Thioesterase"/>
    <property type="match status" value="1"/>
</dbReference>
<evidence type="ECO:0000259" key="1">
    <source>
        <dbReference type="Pfam" id="PF00975"/>
    </source>
</evidence>
<name>A0ABU0IDT7_9HYPH</name>
<sequence length="288" mass="32716">MELVRRDESDTVVICVHPGGMPTRSYMQLATQMTDYSWHLVELSLNRRYASAVGKSDLPSTILSEIADEVIEELGELWESKRICLLGWSFGGVLASEMARRRHDASCGVILLDSIAPRLFDDVMDGTQPDRLVRLSRTQVVTVRWFTDYMRVLKQVDWEIEGSDAHNLSEEALIELMCSRLIEKGGLPASTSTVGFSKVYREFAKGMNRNIAIILAHQPETVDYPLHLIRSEYPLYEIFHIHEDMGWGKLATDLSVSSVPFGHYDMLLSQPSLDHISVQIEKMSRRLT</sequence>
<organism evidence="2 3">
    <name type="scientific">Rhizobium paknamense</name>
    <dbReference type="NCBI Taxonomy" id="1206817"/>
    <lineage>
        <taxon>Bacteria</taxon>
        <taxon>Pseudomonadati</taxon>
        <taxon>Pseudomonadota</taxon>
        <taxon>Alphaproteobacteria</taxon>
        <taxon>Hyphomicrobiales</taxon>
        <taxon>Rhizobiaceae</taxon>
        <taxon>Rhizobium/Agrobacterium group</taxon>
        <taxon>Rhizobium</taxon>
    </lineage>
</organism>
<dbReference type="RefSeq" id="WP_307158604.1">
    <property type="nucleotide sequence ID" value="NZ_JAUSWH010000008.1"/>
</dbReference>
<dbReference type="SUPFAM" id="SSF53474">
    <property type="entry name" value="alpha/beta-Hydrolases"/>
    <property type="match status" value="1"/>
</dbReference>
<dbReference type="EMBL" id="JAUSWH010000008">
    <property type="protein sequence ID" value="MDQ0456408.1"/>
    <property type="molecule type" value="Genomic_DNA"/>
</dbReference>
<evidence type="ECO:0000313" key="3">
    <source>
        <dbReference type="Proteomes" id="UP001235269"/>
    </source>
</evidence>
<comment type="caution">
    <text evidence="2">The sequence shown here is derived from an EMBL/GenBank/DDBJ whole genome shotgun (WGS) entry which is preliminary data.</text>
</comment>
<dbReference type="Proteomes" id="UP001235269">
    <property type="component" value="Unassembled WGS sequence"/>
</dbReference>
<gene>
    <name evidence="2" type="ORF">QO005_002749</name>
</gene>
<accession>A0ABU0IDT7</accession>
<reference evidence="2 3" key="1">
    <citation type="submission" date="2023-07" db="EMBL/GenBank/DDBJ databases">
        <title>Genomic Encyclopedia of Type Strains, Phase IV (KMG-IV): sequencing the most valuable type-strain genomes for metagenomic binning, comparative biology and taxonomic classification.</title>
        <authorList>
            <person name="Goeker M."/>
        </authorList>
    </citation>
    <scope>NUCLEOTIDE SEQUENCE [LARGE SCALE GENOMIC DNA]</scope>
    <source>
        <strain evidence="2 3">DSM 100301</strain>
    </source>
</reference>
<evidence type="ECO:0000313" key="2">
    <source>
        <dbReference type="EMBL" id="MDQ0456408.1"/>
    </source>
</evidence>
<dbReference type="Gene3D" id="3.40.50.1820">
    <property type="entry name" value="alpha/beta hydrolase"/>
    <property type="match status" value="1"/>
</dbReference>
<protein>
    <submittedName>
        <fullName evidence="2">Thioesterase domain-containing protein</fullName>
    </submittedName>
</protein>